<feature type="region of interest" description="Disordered" evidence="1">
    <location>
        <begin position="140"/>
        <end position="161"/>
    </location>
</feature>
<keyword evidence="3" id="KW-1185">Reference proteome</keyword>
<dbReference type="Proteomes" id="UP000254337">
    <property type="component" value="Chromosome"/>
</dbReference>
<dbReference type="RefSeq" id="WP_107195572.1">
    <property type="nucleotide sequence ID" value="NZ_CP029462.1"/>
</dbReference>
<evidence type="ECO:0000256" key="1">
    <source>
        <dbReference type="SAM" id="MobiDB-lite"/>
    </source>
</evidence>
<dbReference type="KEGG" id="meg:DKB62_10470"/>
<gene>
    <name evidence="2" type="ORF">DKB62_10470</name>
</gene>
<dbReference type="OrthoDB" id="9988332at2"/>
<dbReference type="AlphaFoldDB" id="A0A346B1G1"/>
<protein>
    <submittedName>
        <fullName evidence="2">Uncharacterized protein</fullName>
    </submittedName>
</protein>
<proteinExistence type="predicted"/>
<dbReference type="EMBL" id="CP029462">
    <property type="protein sequence ID" value="AXL21954.1"/>
    <property type="molecule type" value="Genomic_DNA"/>
</dbReference>
<sequence length="180" mass="21339">MQYRSTYASYPESLAALFQHEKDDIDLFCRQTGVTCRCKLGFIIIKTAAESWVLHQSALDDTILLYHKNTQDIPARPKAAVYEQYARYHIQDFYVESICYALGYVYLHELCTSRKEIPFEQLPPVMQDFLTYTKRRMERPDRHMRRHKRRALLKQQKKAEKARDAQRIEELIASLFPDSV</sequence>
<feature type="compositionally biased region" description="Basic residues" evidence="1">
    <location>
        <begin position="140"/>
        <end position="156"/>
    </location>
</feature>
<evidence type="ECO:0000313" key="2">
    <source>
        <dbReference type="EMBL" id="AXL21954.1"/>
    </source>
</evidence>
<accession>A0A346B1G1</accession>
<name>A0A346B1G1_9FIRM</name>
<reference evidence="2 3" key="1">
    <citation type="submission" date="2018-05" db="EMBL/GenBank/DDBJ databases">
        <title>Complete genome sequence of Megasphaera sp. AJH120T, isolated from the ceca of a chicken.</title>
        <authorList>
            <person name="Maki J."/>
            <person name="Looft T."/>
        </authorList>
    </citation>
    <scope>NUCLEOTIDE SEQUENCE [LARGE SCALE GENOMIC DNA]</scope>
    <source>
        <strain evidence="2 3">AJH120</strain>
    </source>
</reference>
<organism evidence="2 3">
    <name type="scientific">Megasphaera stantonii</name>
    <dbReference type="NCBI Taxonomy" id="2144175"/>
    <lineage>
        <taxon>Bacteria</taxon>
        <taxon>Bacillati</taxon>
        <taxon>Bacillota</taxon>
        <taxon>Negativicutes</taxon>
        <taxon>Veillonellales</taxon>
        <taxon>Veillonellaceae</taxon>
        <taxon>Megasphaera</taxon>
    </lineage>
</organism>
<evidence type="ECO:0000313" key="3">
    <source>
        <dbReference type="Proteomes" id="UP000254337"/>
    </source>
</evidence>